<dbReference type="STRING" id="857566.A0A1E3PSV7"/>
<name>A0A1E3PSV7_9ASCO</name>
<evidence type="ECO:0000313" key="2">
    <source>
        <dbReference type="Proteomes" id="UP000095009"/>
    </source>
</evidence>
<evidence type="ECO:0000313" key="1">
    <source>
        <dbReference type="EMBL" id="ODQ68525.1"/>
    </source>
</evidence>
<sequence>MEVPKWDRKGTMEDLMVDPKFTKSVLEKELDNFRAKLLDSSEHLKQYRVSNSLNDIKTSFRLYENYKSFNSFSPSDVSSLINLCQNHLKTTKSRNYIKHQTAFTSGYREIILSYVKMIADDACNNTIKLNGYGAWCLLNTCYEFAESGSEMAIDVWQRLCHEENLSSLVVHKPKVVGVIIKAMSDNTDSYSIDDIYETYKISKNIGPDDVNLEQSIIYALIKYGRSEDAAAVFNQIMTAYLVNNPDSKYDTNLLRSFDIIHDYFIADSTNLVLSQKFFHDAINQTLPFRRSITSIAFYKYLTKLWYHHAPDYETELLPDYLLYLNHLDLEIDPIKFSRVNELMLQIFFERYSECNDEAIASLKSLISSYLKIRGSINEVFLNQLLMKVGIWGNQDVFESIVNSYQIFNVAKSSSTLRLIISQYAYFPMITNEEILLRWQELVRWQLSHGHPLSLYDWSALIRACAATERHQLFKDIWSTFVLPDDVGSDMTLIEKYIAYGQKKMERKSSNNPAVSESEINLPRDDVPLLAVDYLFRYNTGLARYIYGNSVLKEVLDQF</sequence>
<reference evidence="1 2" key="1">
    <citation type="journal article" date="2016" name="Proc. Natl. Acad. Sci. U.S.A.">
        <title>Comparative genomics of biotechnologically important yeasts.</title>
        <authorList>
            <person name="Riley R."/>
            <person name="Haridas S."/>
            <person name="Wolfe K.H."/>
            <person name="Lopes M.R."/>
            <person name="Hittinger C.T."/>
            <person name="Goeker M."/>
            <person name="Salamov A.A."/>
            <person name="Wisecaver J.H."/>
            <person name="Long T.M."/>
            <person name="Calvey C.H."/>
            <person name="Aerts A.L."/>
            <person name="Barry K.W."/>
            <person name="Choi C."/>
            <person name="Clum A."/>
            <person name="Coughlan A.Y."/>
            <person name="Deshpande S."/>
            <person name="Douglass A.P."/>
            <person name="Hanson S.J."/>
            <person name="Klenk H.-P."/>
            <person name="LaButti K.M."/>
            <person name="Lapidus A."/>
            <person name="Lindquist E.A."/>
            <person name="Lipzen A.M."/>
            <person name="Meier-Kolthoff J.P."/>
            <person name="Ohm R.A."/>
            <person name="Otillar R.P."/>
            <person name="Pangilinan J.L."/>
            <person name="Peng Y."/>
            <person name="Rokas A."/>
            <person name="Rosa C.A."/>
            <person name="Scheuner C."/>
            <person name="Sibirny A.A."/>
            <person name="Slot J.C."/>
            <person name="Stielow J.B."/>
            <person name="Sun H."/>
            <person name="Kurtzman C.P."/>
            <person name="Blackwell M."/>
            <person name="Grigoriev I.V."/>
            <person name="Jeffries T.W."/>
        </authorList>
    </citation>
    <scope>NUCLEOTIDE SEQUENCE [LARGE SCALE GENOMIC DNA]</scope>
    <source>
        <strain evidence="1 2">DSM 6958</strain>
    </source>
</reference>
<organism evidence="1 2">
    <name type="scientific">Nadsonia fulvescens var. elongata DSM 6958</name>
    <dbReference type="NCBI Taxonomy" id="857566"/>
    <lineage>
        <taxon>Eukaryota</taxon>
        <taxon>Fungi</taxon>
        <taxon>Dikarya</taxon>
        <taxon>Ascomycota</taxon>
        <taxon>Saccharomycotina</taxon>
        <taxon>Dipodascomycetes</taxon>
        <taxon>Dipodascales</taxon>
        <taxon>Dipodascales incertae sedis</taxon>
        <taxon>Nadsonia</taxon>
    </lineage>
</organism>
<dbReference type="AlphaFoldDB" id="A0A1E3PSV7"/>
<dbReference type="EMBL" id="KV454406">
    <property type="protein sequence ID" value="ODQ68525.1"/>
    <property type="molecule type" value="Genomic_DNA"/>
</dbReference>
<accession>A0A1E3PSV7</accession>
<protein>
    <submittedName>
        <fullName evidence="1">Uncharacterized protein</fullName>
    </submittedName>
</protein>
<keyword evidence="2" id="KW-1185">Reference proteome</keyword>
<dbReference type="Proteomes" id="UP000095009">
    <property type="component" value="Unassembled WGS sequence"/>
</dbReference>
<gene>
    <name evidence="1" type="ORF">NADFUDRAFT_39899</name>
</gene>
<proteinExistence type="predicted"/>